<evidence type="ECO:0000256" key="6">
    <source>
        <dbReference type="SAM" id="SignalP"/>
    </source>
</evidence>
<dbReference type="PROSITE" id="PS00010">
    <property type="entry name" value="ASX_HYDROXYL"/>
    <property type="match status" value="1"/>
</dbReference>
<dbReference type="Proteomes" id="UP000887568">
    <property type="component" value="Unplaced"/>
</dbReference>
<evidence type="ECO:0000256" key="5">
    <source>
        <dbReference type="PROSITE-ProRule" id="PRU00076"/>
    </source>
</evidence>
<comment type="caution">
    <text evidence="5">Lacks conserved residue(s) required for the propagation of feature annotation.</text>
</comment>
<feature type="disulfide bond" evidence="5">
    <location>
        <begin position="121"/>
        <end position="130"/>
    </location>
</feature>
<dbReference type="InterPro" id="IPR000742">
    <property type="entry name" value="EGF"/>
</dbReference>
<organism evidence="8 9">
    <name type="scientific">Patiria miniata</name>
    <name type="common">Bat star</name>
    <name type="synonym">Asterina miniata</name>
    <dbReference type="NCBI Taxonomy" id="46514"/>
    <lineage>
        <taxon>Eukaryota</taxon>
        <taxon>Metazoa</taxon>
        <taxon>Echinodermata</taxon>
        <taxon>Eleutherozoa</taxon>
        <taxon>Asterozoa</taxon>
        <taxon>Asteroidea</taxon>
        <taxon>Valvatacea</taxon>
        <taxon>Valvatida</taxon>
        <taxon>Asterinidae</taxon>
        <taxon>Patiria</taxon>
    </lineage>
</organism>
<keyword evidence="1 5" id="KW-0245">EGF-like domain</keyword>
<dbReference type="AlphaFoldDB" id="A0A914A9Z2"/>
<dbReference type="PANTHER" id="PTHR12916">
    <property type="entry name" value="CYTOCHROME C OXIDASE POLYPEPTIDE VIC-2"/>
    <property type="match status" value="1"/>
</dbReference>
<feature type="domain" description="EGF-like" evidence="7">
    <location>
        <begin position="96"/>
        <end position="131"/>
    </location>
</feature>
<proteinExistence type="predicted"/>
<dbReference type="SMART" id="SM00181">
    <property type="entry name" value="EGF"/>
    <property type="match status" value="2"/>
</dbReference>
<dbReference type="GO" id="GO:0005112">
    <property type="term" value="F:Notch binding"/>
    <property type="evidence" value="ECO:0007669"/>
    <property type="project" value="TreeGrafter"/>
</dbReference>
<accession>A0A914A9Z2</accession>
<name>A0A914A9Z2_PATMI</name>
<sequence>MRRHALTALVACVFVTLWGVVLTEKVCYFSQEPDASQSGRLRWVMPGNKEDRCACTSTRPGPVNVQPVRWSHQPFYTDTPIFTNDQEDIHDYFDCHDACRPNPCRHGGRCENLGGYFKCHCVDGCGGDRCQVQDACCSNPCQDGGSCVTRGDAFECLCFNGFGGDGCQLAPASDYTEGM</sequence>
<keyword evidence="3" id="KW-0677">Repeat</keyword>
<evidence type="ECO:0000313" key="8">
    <source>
        <dbReference type="EnsemblMetazoa" id="XP_038060670.1"/>
    </source>
</evidence>
<dbReference type="GeneID" id="119731565"/>
<dbReference type="EnsemblMetazoa" id="XM_038204742.1">
    <property type="protein sequence ID" value="XP_038060670.1"/>
    <property type="gene ID" value="LOC119731565"/>
</dbReference>
<dbReference type="CDD" id="cd00054">
    <property type="entry name" value="EGF_CA"/>
    <property type="match status" value="1"/>
</dbReference>
<feature type="domain" description="EGF-like" evidence="7">
    <location>
        <begin position="132"/>
        <end position="168"/>
    </location>
</feature>
<dbReference type="PANTHER" id="PTHR12916:SF4">
    <property type="entry name" value="UNINFLATABLE, ISOFORM C"/>
    <property type="match status" value="1"/>
</dbReference>
<dbReference type="PROSITE" id="PS50026">
    <property type="entry name" value="EGF_3"/>
    <property type="match status" value="2"/>
</dbReference>
<feature type="chain" id="PRO_5036949804" description="EGF-like domain-containing protein" evidence="6">
    <location>
        <begin position="24"/>
        <end position="179"/>
    </location>
</feature>
<dbReference type="InterPro" id="IPR000152">
    <property type="entry name" value="EGF-type_Asp/Asn_hydroxyl_site"/>
</dbReference>
<keyword evidence="9" id="KW-1185">Reference proteome</keyword>
<evidence type="ECO:0000256" key="2">
    <source>
        <dbReference type="ARBA" id="ARBA00022729"/>
    </source>
</evidence>
<dbReference type="Gene3D" id="2.10.25.10">
    <property type="entry name" value="Laminin"/>
    <property type="match status" value="2"/>
</dbReference>
<evidence type="ECO:0000256" key="1">
    <source>
        <dbReference type="ARBA" id="ARBA00022536"/>
    </source>
</evidence>
<reference evidence="8" key="1">
    <citation type="submission" date="2022-11" db="UniProtKB">
        <authorList>
            <consortium name="EnsemblMetazoa"/>
        </authorList>
    </citation>
    <scope>IDENTIFICATION</scope>
</reference>
<evidence type="ECO:0000256" key="4">
    <source>
        <dbReference type="ARBA" id="ARBA00023157"/>
    </source>
</evidence>
<keyword evidence="4 5" id="KW-1015">Disulfide bond</keyword>
<dbReference type="PROSITE" id="PS00022">
    <property type="entry name" value="EGF_1"/>
    <property type="match status" value="2"/>
</dbReference>
<evidence type="ECO:0000256" key="3">
    <source>
        <dbReference type="ARBA" id="ARBA00022737"/>
    </source>
</evidence>
<keyword evidence="2 6" id="KW-0732">Signal</keyword>
<protein>
    <recommendedName>
        <fullName evidence="7">EGF-like domain-containing protein</fullName>
    </recommendedName>
</protein>
<dbReference type="OMA" id="TCAECEL"/>
<dbReference type="OrthoDB" id="430340at2759"/>
<dbReference type="GO" id="GO:0007219">
    <property type="term" value="P:Notch signaling pathway"/>
    <property type="evidence" value="ECO:0007669"/>
    <property type="project" value="TreeGrafter"/>
</dbReference>
<dbReference type="SUPFAM" id="SSF57196">
    <property type="entry name" value="EGF/Laminin"/>
    <property type="match status" value="2"/>
</dbReference>
<evidence type="ECO:0000313" key="9">
    <source>
        <dbReference type="Proteomes" id="UP000887568"/>
    </source>
</evidence>
<evidence type="ECO:0000259" key="7">
    <source>
        <dbReference type="PROSITE" id="PS50026"/>
    </source>
</evidence>
<dbReference type="RefSeq" id="XP_038060670.1">
    <property type="nucleotide sequence ID" value="XM_038204742.1"/>
</dbReference>
<feature type="signal peptide" evidence="6">
    <location>
        <begin position="1"/>
        <end position="23"/>
    </location>
</feature>
<dbReference type="PROSITE" id="PS01186">
    <property type="entry name" value="EGF_2"/>
    <property type="match status" value="1"/>
</dbReference>
<feature type="disulfide bond" evidence="5">
    <location>
        <begin position="158"/>
        <end position="167"/>
    </location>
</feature>